<dbReference type="PROSITE" id="PS51192">
    <property type="entry name" value="HELICASE_ATP_BIND_1"/>
    <property type="match status" value="1"/>
</dbReference>
<dbReference type="GO" id="GO:0016787">
    <property type="term" value="F:hydrolase activity"/>
    <property type="evidence" value="ECO:0007669"/>
    <property type="project" value="UniProtKB-KW"/>
</dbReference>
<dbReference type="SUPFAM" id="SSF52540">
    <property type="entry name" value="P-loop containing nucleoside triphosphate hydrolases"/>
    <property type="match status" value="1"/>
</dbReference>
<feature type="compositionally biased region" description="Basic residues" evidence="8">
    <location>
        <begin position="680"/>
        <end position="694"/>
    </location>
</feature>
<feature type="short sequence motif" description="Q motif" evidence="6">
    <location>
        <begin position="23"/>
        <end position="51"/>
    </location>
</feature>
<evidence type="ECO:0000259" key="10">
    <source>
        <dbReference type="PROSITE" id="PS51194"/>
    </source>
</evidence>
<dbReference type="InterPro" id="IPR014014">
    <property type="entry name" value="RNA_helicase_DEAD_Q_motif"/>
</dbReference>
<dbReference type="GO" id="GO:0003724">
    <property type="term" value="F:RNA helicase activity"/>
    <property type="evidence" value="ECO:0007669"/>
    <property type="project" value="UniProtKB-EC"/>
</dbReference>
<dbReference type="PANTHER" id="PTHR47959">
    <property type="entry name" value="ATP-DEPENDENT RNA HELICASE RHLE-RELATED"/>
    <property type="match status" value="1"/>
</dbReference>
<evidence type="ECO:0000256" key="4">
    <source>
        <dbReference type="ARBA" id="ARBA00022806"/>
    </source>
</evidence>
<dbReference type="PANTHER" id="PTHR47959:SF1">
    <property type="entry name" value="ATP-DEPENDENT RNA HELICASE DBPA"/>
    <property type="match status" value="1"/>
</dbReference>
<dbReference type="AlphaFoldDB" id="A0A8S4D1I0"/>
<dbReference type="GO" id="GO:0005524">
    <property type="term" value="F:ATP binding"/>
    <property type="evidence" value="ECO:0007669"/>
    <property type="project" value="UniProtKB-KW"/>
</dbReference>
<proteinExistence type="inferred from homology"/>
<dbReference type="InterPro" id="IPR027417">
    <property type="entry name" value="P-loop_NTPase"/>
</dbReference>
<keyword evidence="4 7" id="KW-0347">Helicase</keyword>
<dbReference type="InterPro" id="IPR014001">
    <property type="entry name" value="Helicase_ATP-bd"/>
</dbReference>
<dbReference type="InterPro" id="IPR050079">
    <property type="entry name" value="DEAD_box_RNA_helicase"/>
</dbReference>
<dbReference type="InterPro" id="IPR001650">
    <property type="entry name" value="Helicase_C-like"/>
</dbReference>
<evidence type="ECO:0000256" key="3">
    <source>
        <dbReference type="ARBA" id="ARBA00022801"/>
    </source>
</evidence>
<dbReference type="Proteomes" id="UP000653454">
    <property type="component" value="Unassembled WGS sequence"/>
</dbReference>
<feature type="domain" description="Helicase ATP-binding" evidence="9">
    <location>
        <begin position="54"/>
        <end position="225"/>
    </location>
</feature>
<evidence type="ECO:0000313" key="13">
    <source>
        <dbReference type="Proteomes" id="UP000653454"/>
    </source>
</evidence>
<evidence type="ECO:0000256" key="5">
    <source>
        <dbReference type="ARBA" id="ARBA00022840"/>
    </source>
</evidence>
<keyword evidence="2 7" id="KW-0547">Nucleotide-binding</keyword>
<feature type="domain" description="DEAD-box RNA helicase Q" evidence="11">
    <location>
        <begin position="23"/>
        <end position="51"/>
    </location>
</feature>
<reference evidence="12" key="1">
    <citation type="submission" date="2020-11" db="EMBL/GenBank/DDBJ databases">
        <authorList>
            <person name="Whiteford S."/>
        </authorList>
    </citation>
    <scope>NUCLEOTIDE SEQUENCE</scope>
</reference>
<gene>
    <name evidence="12" type="ORF">PLXY2_LOCUS547</name>
</gene>
<evidence type="ECO:0000256" key="6">
    <source>
        <dbReference type="PROSITE-ProRule" id="PRU00552"/>
    </source>
</evidence>
<keyword evidence="5 7" id="KW-0067">ATP-binding</keyword>
<organism evidence="12 13">
    <name type="scientific">Plutella xylostella</name>
    <name type="common">Diamondback moth</name>
    <name type="synonym">Plutella maculipennis</name>
    <dbReference type="NCBI Taxonomy" id="51655"/>
    <lineage>
        <taxon>Eukaryota</taxon>
        <taxon>Metazoa</taxon>
        <taxon>Ecdysozoa</taxon>
        <taxon>Arthropoda</taxon>
        <taxon>Hexapoda</taxon>
        <taxon>Insecta</taxon>
        <taxon>Pterygota</taxon>
        <taxon>Neoptera</taxon>
        <taxon>Endopterygota</taxon>
        <taxon>Lepidoptera</taxon>
        <taxon>Glossata</taxon>
        <taxon>Ditrysia</taxon>
        <taxon>Yponomeutoidea</taxon>
        <taxon>Plutellidae</taxon>
        <taxon>Plutella</taxon>
    </lineage>
</organism>
<comment type="caution">
    <text evidence="12">The sequence shown here is derived from an EMBL/GenBank/DDBJ whole genome shotgun (WGS) entry which is preliminary data.</text>
</comment>
<protein>
    <recommendedName>
        <fullName evidence="1">RNA helicase</fullName>
        <ecNumber evidence="1">3.6.4.13</ecNumber>
    </recommendedName>
</protein>
<keyword evidence="13" id="KW-1185">Reference proteome</keyword>
<sequence>MVLAHDTSNLKIRTQDIKITQDVTFNTMLLSEPTLRGLTNAGFYRPSPIQLHGIPLGKCGFDLLLEAKSGTGKTAVFSVIALEKLQLENNVQAVILAPTREIAAQICDVLKQIGSDYEGLCVEVVMGGLSVEEDKAKFKNKKVHIVVGSPGRLRHLIHDGHIDTSAVRLLVLDEADKLMEKSFQPDINYIFSTLPNQKQVIMSSATYPENTKTFINQYVQNAHHVCPDTTSILLGIKQKVTHVQYNSNVLRQTQIRYKELLEILTKNNFKQCLIFCNYQARVAELHKMLKRDKWPSEQLHGNQDQEDRLGALKTLQEYKCRILISTDLAARGIDASNVDLVINFEPPYDWQTYLHRIGRAGRFGSYGLAITVLSEGKEDAKFKEILSIMKDSLTLSNLWSDDRYQLDETTDRSCNGSIEKKTKTEKVHEVVTNLKEITKNIWNEINTASNENKEIESFEDLMRSFNETSSVESFSDLLNSYESNDCEDKIECVFKTLHPKKMPLHDFLNHLKNNLEVPNTVDVPLSPNMMPEKKSSLIHHENKIHNLNSQTDCKKEKVIEVKKRKSILKKTSINESPTVHNVENKLCTAKIDDDIELIDTFDYSEMTRLGLPTSFCSTRDKHKERKDTYCKEVNNNYPSRSVVMNDDSSTTSNSVHTSSETLNTYSELENTSTQTDNRIKQKNVKTYKKHHSASKKYESSSESQDGTESYQCFRENPRHKNQSNNVRYFNWYNQLKMRTKQIELAIYVEELSNM</sequence>
<evidence type="ECO:0000256" key="7">
    <source>
        <dbReference type="RuleBase" id="RU000492"/>
    </source>
</evidence>
<dbReference type="SMART" id="SM00487">
    <property type="entry name" value="DEXDc"/>
    <property type="match status" value="1"/>
</dbReference>
<feature type="domain" description="Helicase C-terminal" evidence="10">
    <location>
        <begin position="256"/>
        <end position="404"/>
    </location>
</feature>
<feature type="region of interest" description="Disordered" evidence="8">
    <location>
        <begin position="640"/>
        <end position="718"/>
    </location>
</feature>
<dbReference type="InterPro" id="IPR011545">
    <property type="entry name" value="DEAD/DEAH_box_helicase_dom"/>
</dbReference>
<dbReference type="PROSITE" id="PS51195">
    <property type="entry name" value="Q_MOTIF"/>
    <property type="match status" value="1"/>
</dbReference>
<dbReference type="Gene3D" id="3.40.50.300">
    <property type="entry name" value="P-loop containing nucleotide triphosphate hydrolases"/>
    <property type="match status" value="2"/>
</dbReference>
<dbReference type="Pfam" id="PF00270">
    <property type="entry name" value="DEAD"/>
    <property type="match status" value="1"/>
</dbReference>
<evidence type="ECO:0000256" key="8">
    <source>
        <dbReference type="SAM" id="MobiDB-lite"/>
    </source>
</evidence>
<name>A0A8S4D1I0_PLUXY</name>
<dbReference type="PROSITE" id="PS51194">
    <property type="entry name" value="HELICASE_CTER"/>
    <property type="match status" value="1"/>
</dbReference>
<dbReference type="GO" id="GO:0005829">
    <property type="term" value="C:cytosol"/>
    <property type="evidence" value="ECO:0007669"/>
    <property type="project" value="TreeGrafter"/>
</dbReference>
<dbReference type="CDD" id="cd18787">
    <property type="entry name" value="SF2_C_DEAD"/>
    <property type="match status" value="1"/>
</dbReference>
<dbReference type="GO" id="GO:0003676">
    <property type="term" value="F:nucleic acid binding"/>
    <property type="evidence" value="ECO:0007669"/>
    <property type="project" value="InterPro"/>
</dbReference>
<accession>A0A8S4D1I0</accession>
<keyword evidence="3 7" id="KW-0378">Hydrolase</keyword>
<dbReference type="SMART" id="SM00490">
    <property type="entry name" value="HELICc"/>
    <property type="match status" value="1"/>
</dbReference>
<dbReference type="EMBL" id="CAJHNJ030000001">
    <property type="protein sequence ID" value="CAG9088233.1"/>
    <property type="molecule type" value="Genomic_DNA"/>
</dbReference>
<feature type="compositionally biased region" description="Low complexity" evidence="8">
    <location>
        <begin position="648"/>
        <end position="661"/>
    </location>
</feature>
<evidence type="ECO:0000313" key="12">
    <source>
        <dbReference type="EMBL" id="CAG9088233.1"/>
    </source>
</evidence>
<comment type="similarity">
    <text evidence="7">Belongs to the DEAD box helicase family.</text>
</comment>
<evidence type="ECO:0000256" key="1">
    <source>
        <dbReference type="ARBA" id="ARBA00012552"/>
    </source>
</evidence>
<feature type="compositionally biased region" description="Polar residues" evidence="8">
    <location>
        <begin position="662"/>
        <end position="676"/>
    </location>
</feature>
<dbReference type="EC" id="3.6.4.13" evidence="1"/>
<evidence type="ECO:0000259" key="9">
    <source>
        <dbReference type="PROSITE" id="PS51192"/>
    </source>
</evidence>
<dbReference type="InterPro" id="IPR000629">
    <property type="entry name" value="RNA-helicase_DEAD-box_CS"/>
</dbReference>
<dbReference type="PROSITE" id="PS00039">
    <property type="entry name" value="DEAD_ATP_HELICASE"/>
    <property type="match status" value="1"/>
</dbReference>
<dbReference type="GO" id="GO:0010468">
    <property type="term" value="P:regulation of gene expression"/>
    <property type="evidence" value="ECO:0007669"/>
    <property type="project" value="UniProtKB-ARBA"/>
</dbReference>
<evidence type="ECO:0000259" key="11">
    <source>
        <dbReference type="PROSITE" id="PS51195"/>
    </source>
</evidence>
<dbReference type="Pfam" id="PF00271">
    <property type="entry name" value="Helicase_C"/>
    <property type="match status" value="1"/>
</dbReference>
<evidence type="ECO:0000256" key="2">
    <source>
        <dbReference type="ARBA" id="ARBA00022741"/>
    </source>
</evidence>